<sequence length="413" mass="46283">MTRRVATFLEILKISPWIAEHVQELHLWVSNTEDETYGEDLGFLRVMSLLTEARSGSGLQRLTLRGAYYGLAFKDSLALVENLLRPYISPFITSLCITRLKNIPIAFVAECTHLETLALHDLSSTMDKELSLSNPPNARPPSVKTLEVINSDQFLKALLAGQGSGCAPCIDSSQLRRITLTPTSRGDFQESVQALISGAGDSLEEMKFTPKHGYCDDLVYVPLRNLFDFSNSAGLKNLTIDVKVGSPEEVDPIAGLVTILKTIPTNNRVARMKFRLYLGFHTVYHPDRCLELNWRSFDLEIARISSGRPLRLQLEVWYQEFIREEQTEEQTEDSEEEDGQAPAVPSSDENLGALRAELEERCDVAFQKVVQEGLSLISGEPSVTIEVNSRIVEPCDYCRTYGVFPSPYDNDEV</sequence>
<name>A0A9W8JYC6_9AGAR</name>
<dbReference type="OrthoDB" id="3070090at2759"/>
<dbReference type="EMBL" id="JANKHO010000776">
    <property type="protein sequence ID" value="KAJ3506361.1"/>
    <property type="molecule type" value="Genomic_DNA"/>
</dbReference>
<feature type="region of interest" description="Disordered" evidence="1">
    <location>
        <begin position="325"/>
        <end position="347"/>
    </location>
</feature>
<keyword evidence="3" id="KW-1185">Reference proteome</keyword>
<dbReference type="Proteomes" id="UP001148786">
    <property type="component" value="Unassembled WGS sequence"/>
</dbReference>
<evidence type="ECO:0000313" key="2">
    <source>
        <dbReference type="EMBL" id="KAJ3506361.1"/>
    </source>
</evidence>
<dbReference type="AlphaFoldDB" id="A0A9W8JYC6"/>
<comment type="caution">
    <text evidence="2">The sequence shown here is derived from an EMBL/GenBank/DDBJ whole genome shotgun (WGS) entry which is preliminary data.</text>
</comment>
<accession>A0A9W8JYC6</accession>
<feature type="compositionally biased region" description="Acidic residues" evidence="1">
    <location>
        <begin position="326"/>
        <end position="339"/>
    </location>
</feature>
<gene>
    <name evidence="2" type="ORF">NLJ89_g6910</name>
</gene>
<protein>
    <submittedName>
        <fullName evidence="2">Uncharacterized protein</fullName>
    </submittedName>
</protein>
<evidence type="ECO:0000313" key="3">
    <source>
        <dbReference type="Proteomes" id="UP001148786"/>
    </source>
</evidence>
<proteinExistence type="predicted"/>
<organism evidence="2 3">
    <name type="scientific">Agrocybe chaxingu</name>
    <dbReference type="NCBI Taxonomy" id="84603"/>
    <lineage>
        <taxon>Eukaryota</taxon>
        <taxon>Fungi</taxon>
        <taxon>Dikarya</taxon>
        <taxon>Basidiomycota</taxon>
        <taxon>Agaricomycotina</taxon>
        <taxon>Agaricomycetes</taxon>
        <taxon>Agaricomycetidae</taxon>
        <taxon>Agaricales</taxon>
        <taxon>Agaricineae</taxon>
        <taxon>Strophariaceae</taxon>
        <taxon>Agrocybe</taxon>
    </lineage>
</organism>
<reference evidence="2" key="1">
    <citation type="submission" date="2022-07" db="EMBL/GenBank/DDBJ databases">
        <title>Genome Sequence of Agrocybe chaxingu.</title>
        <authorList>
            <person name="Buettner E."/>
        </authorList>
    </citation>
    <scope>NUCLEOTIDE SEQUENCE</scope>
    <source>
        <strain evidence="2">MP-N11</strain>
    </source>
</reference>
<evidence type="ECO:0000256" key="1">
    <source>
        <dbReference type="SAM" id="MobiDB-lite"/>
    </source>
</evidence>